<sequence>MKLTQVDDPTSKYTYVMDQLPWIDSRTLVYLAGSVFEGFGNASSDIDVFVITDTMPEIDSLLSQTEGLDPIVLSVNQFIVHNFVHDDVRFDFTYLTNEFFDSLLAKLENFEVRSEEYPISFNADELDLLHRLKYATFLTCPQEMGERLPMLPFRSLDLYIALFESTNYTNIVEDIQGAYQSGDYGTAFFRTRHLLDASMTAFLAVNGESNPRLKWLFRKLKRYADRTGDFDLLNNYLIYQSEAFDDNTVRDLIRRCLRYCQTLNDRTQHLIHETIKELEKK</sequence>
<proteinExistence type="predicted"/>
<evidence type="ECO:0000313" key="2">
    <source>
        <dbReference type="Proteomes" id="UP000005876"/>
    </source>
</evidence>
<reference evidence="1 2" key="3">
    <citation type="journal article" date="2012" name="J. Bacteriol.">
        <title>Genome Sequence of Paenibacillus terrae HPL-003, a Xylanase-Producing Bacterium Isolated from Soil Found in Forest Residue.</title>
        <authorList>
            <person name="Shin S.H."/>
            <person name="Kim S."/>
            <person name="Kim J.Y."/>
            <person name="Song H.Y."/>
            <person name="Cho S.J."/>
            <person name="Kim D.R."/>
            <person name="Lee K.I."/>
            <person name="Lim H.K."/>
            <person name="Park N.J."/>
            <person name="Hwang I.T."/>
            <person name="Yang K.S."/>
        </authorList>
    </citation>
    <scope>NUCLEOTIDE SEQUENCE [LARGE SCALE GENOMIC DNA]</scope>
    <source>
        <strain evidence="1 2">HPL-003</strain>
    </source>
</reference>
<reference key="2">
    <citation type="submission" date="2011-11" db="EMBL/GenBank/DDBJ databases">
        <authorList>
            <person name="Shin S.H."/>
            <person name="Kim S."/>
            <person name="Kim J.Y."/>
        </authorList>
    </citation>
    <scope>NUCLEOTIDE SEQUENCE</scope>
    <source>
        <strain>HPL-003</strain>
    </source>
</reference>
<dbReference type="eggNOG" id="ENOG50306ID">
    <property type="taxonomic scope" value="Bacteria"/>
</dbReference>
<evidence type="ECO:0000313" key="1">
    <source>
        <dbReference type="EMBL" id="AET61995.1"/>
    </source>
</evidence>
<dbReference type="HOGENOM" id="CLU_989877_0_0_9"/>
<dbReference type="RefSeq" id="WP_014282675.1">
    <property type="nucleotide sequence ID" value="NC_016641.1"/>
</dbReference>
<protein>
    <recommendedName>
        <fullName evidence="3">Polymerase nucleotidyl transferase domain-containing protein</fullName>
    </recommendedName>
</protein>
<name>G7VR96_PAETH</name>
<accession>G7VR96</accession>
<dbReference type="AlphaFoldDB" id="G7VR96"/>
<reference evidence="2" key="1">
    <citation type="submission" date="2011-11" db="EMBL/GenBank/DDBJ databases">
        <title>Complete sequence of Paenibacillus terrae HPL-003.</title>
        <authorList>
            <person name="Shin S.H."/>
            <person name="Kim S."/>
            <person name="Kim J.Y."/>
        </authorList>
    </citation>
    <scope>NUCLEOTIDE SEQUENCE [LARGE SCALE GENOMIC DNA]</scope>
    <source>
        <strain evidence="2">HPL-003</strain>
    </source>
</reference>
<dbReference type="InterPro" id="IPR043519">
    <property type="entry name" value="NT_sf"/>
</dbReference>
<dbReference type="Proteomes" id="UP000005876">
    <property type="component" value="Chromosome"/>
</dbReference>
<gene>
    <name evidence="1" type="ordered locus">HPL003_26405</name>
</gene>
<dbReference type="OrthoDB" id="2861242at2"/>
<organism evidence="1 2">
    <name type="scientific">Paenibacillus terrae (strain HPL-003)</name>
    <dbReference type="NCBI Taxonomy" id="985665"/>
    <lineage>
        <taxon>Bacteria</taxon>
        <taxon>Bacillati</taxon>
        <taxon>Bacillota</taxon>
        <taxon>Bacilli</taxon>
        <taxon>Bacillales</taxon>
        <taxon>Paenibacillaceae</taxon>
        <taxon>Paenibacillus</taxon>
    </lineage>
</organism>
<evidence type="ECO:0008006" key="3">
    <source>
        <dbReference type="Google" id="ProtNLM"/>
    </source>
</evidence>
<dbReference type="EMBL" id="CP003107">
    <property type="protein sequence ID" value="AET61995.1"/>
    <property type="molecule type" value="Genomic_DNA"/>
</dbReference>
<dbReference type="SUPFAM" id="SSF81301">
    <property type="entry name" value="Nucleotidyltransferase"/>
    <property type="match status" value="1"/>
</dbReference>
<dbReference type="KEGG" id="pta:HPL003_26405"/>
<dbReference type="STRING" id="985665.HPL003_26405"/>